<name>A0A1X7LAX5_9BACT</name>
<evidence type="ECO:0000259" key="3">
    <source>
        <dbReference type="Pfam" id="PF00588"/>
    </source>
</evidence>
<evidence type="ECO:0000256" key="2">
    <source>
        <dbReference type="ARBA" id="ARBA00022679"/>
    </source>
</evidence>
<protein>
    <submittedName>
        <fullName evidence="4">SpoU rRNA Methylase family protein</fullName>
    </submittedName>
</protein>
<accession>A0A1X7LAX5</accession>
<feature type="domain" description="tRNA/rRNA methyltransferase SpoU type" evidence="3">
    <location>
        <begin position="18"/>
        <end position="161"/>
    </location>
</feature>
<dbReference type="Gene3D" id="3.40.1280.10">
    <property type="match status" value="1"/>
</dbReference>
<dbReference type="InterPro" id="IPR051259">
    <property type="entry name" value="rRNA_Methyltransferase"/>
</dbReference>
<dbReference type="InterPro" id="IPR001537">
    <property type="entry name" value="SpoU_MeTrfase"/>
</dbReference>
<keyword evidence="5" id="KW-1185">Reference proteome</keyword>
<evidence type="ECO:0000313" key="4">
    <source>
        <dbReference type="EMBL" id="SMG50697.1"/>
    </source>
</evidence>
<organism evidence="4 5">
    <name type="scientific">Marivirga sericea</name>
    <dbReference type="NCBI Taxonomy" id="1028"/>
    <lineage>
        <taxon>Bacteria</taxon>
        <taxon>Pseudomonadati</taxon>
        <taxon>Bacteroidota</taxon>
        <taxon>Cytophagia</taxon>
        <taxon>Cytophagales</taxon>
        <taxon>Marivirgaceae</taxon>
        <taxon>Marivirga</taxon>
    </lineage>
</organism>
<dbReference type="SUPFAM" id="SSF75217">
    <property type="entry name" value="alpha/beta knot"/>
    <property type="match status" value="1"/>
</dbReference>
<dbReference type="GO" id="GO:0032259">
    <property type="term" value="P:methylation"/>
    <property type="evidence" value="ECO:0007669"/>
    <property type="project" value="UniProtKB-KW"/>
</dbReference>
<dbReference type="OrthoDB" id="9794400at2"/>
<dbReference type="InterPro" id="IPR029028">
    <property type="entry name" value="Alpha/beta_knot_MTases"/>
</dbReference>
<dbReference type="RefSeq" id="WP_085518845.1">
    <property type="nucleotide sequence ID" value="NZ_FXAW01000009.1"/>
</dbReference>
<dbReference type="PANTHER" id="PTHR43191">
    <property type="entry name" value="RRNA METHYLTRANSFERASE 3"/>
    <property type="match status" value="1"/>
</dbReference>
<dbReference type="Pfam" id="PF00588">
    <property type="entry name" value="SpoU_methylase"/>
    <property type="match status" value="1"/>
</dbReference>
<dbReference type="PANTHER" id="PTHR43191:SF2">
    <property type="entry name" value="RRNA METHYLTRANSFERASE 3, MITOCHONDRIAL"/>
    <property type="match status" value="1"/>
</dbReference>
<evidence type="ECO:0000313" key="5">
    <source>
        <dbReference type="Proteomes" id="UP000193804"/>
    </source>
</evidence>
<dbReference type="Proteomes" id="UP000193804">
    <property type="component" value="Unassembled WGS sequence"/>
</dbReference>
<dbReference type="AlphaFoldDB" id="A0A1X7LAX5"/>
<dbReference type="STRING" id="1028.SAMN05661096_03718"/>
<dbReference type="GO" id="GO:0008173">
    <property type="term" value="F:RNA methyltransferase activity"/>
    <property type="evidence" value="ECO:0007669"/>
    <property type="project" value="InterPro"/>
</dbReference>
<dbReference type="InterPro" id="IPR029026">
    <property type="entry name" value="tRNA_m1G_MTases_N"/>
</dbReference>
<dbReference type="EMBL" id="FXAW01000009">
    <property type="protein sequence ID" value="SMG50697.1"/>
    <property type="molecule type" value="Genomic_DNA"/>
</dbReference>
<gene>
    <name evidence="4" type="ORF">SAMN05661096_03718</name>
</gene>
<dbReference type="CDD" id="cd18082">
    <property type="entry name" value="SpoU-like_family"/>
    <property type="match status" value="1"/>
</dbReference>
<dbReference type="GO" id="GO:0003723">
    <property type="term" value="F:RNA binding"/>
    <property type="evidence" value="ECO:0007669"/>
    <property type="project" value="InterPro"/>
</dbReference>
<reference evidence="5" key="1">
    <citation type="submission" date="2017-04" db="EMBL/GenBank/DDBJ databases">
        <authorList>
            <person name="Varghese N."/>
            <person name="Submissions S."/>
        </authorList>
    </citation>
    <scope>NUCLEOTIDE SEQUENCE [LARGE SCALE GENOMIC DNA]</scope>
    <source>
        <strain evidence="5">DSM 4125</strain>
    </source>
</reference>
<keyword evidence="1 4" id="KW-0489">Methyltransferase</keyword>
<dbReference type="GO" id="GO:0006396">
    <property type="term" value="P:RNA processing"/>
    <property type="evidence" value="ECO:0007669"/>
    <property type="project" value="InterPro"/>
</dbReference>
<evidence type="ECO:0000256" key="1">
    <source>
        <dbReference type="ARBA" id="ARBA00022603"/>
    </source>
</evidence>
<sequence>MIQKEHDHIENEKHDFKIALIAENIRTPENVGMMMRLSEAFGVEEIYFVGDQAIDLTTKVKRASRNTYKTVNYQFGSPRLETLKHLIESGYHSIALEITDSSKPLQKYSRMGIKKIALVVGSERQGVSEELLKLCQYHYHIPMYGENSSINVVNALSIALYKITENIL</sequence>
<keyword evidence="2" id="KW-0808">Transferase</keyword>
<proteinExistence type="predicted"/>